<dbReference type="Gene3D" id="3.40.50.20">
    <property type="match status" value="1"/>
</dbReference>
<dbReference type="PANTHER" id="PTHR43300">
    <property type="entry name" value="ACETYLTRANSFERASE"/>
    <property type="match status" value="1"/>
</dbReference>
<evidence type="ECO:0000256" key="1">
    <source>
        <dbReference type="PIRSR" id="PIRSR620019-1"/>
    </source>
</evidence>
<evidence type="ECO:0000313" key="4">
    <source>
        <dbReference type="EMBL" id="OMH23854.1"/>
    </source>
</evidence>
<reference evidence="4 5" key="1">
    <citation type="submission" date="2016-12" db="EMBL/GenBank/DDBJ databases">
        <title>Draft genome of Tersicoccus phoenicis 1P05MA.</title>
        <authorList>
            <person name="Nakajima Y."/>
            <person name="Yoshizawa S."/>
            <person name="Nakamura K."/>
            <person name="Ogura Y."/>
            <person name="Hayashi T."/>
            <person name="Kogure K."/>
        </authorList>
    </citation>
    <scope>NUCLEOTIDE SEQUENCE [LARGE SCALE GENOMIC DNA]</scope>
    <source>
        <strain evidence="4 5">1p05MA</strain>
    </source>
</reference>
<dbReference type="Pfam" id="PF17836">
    <property type="entry name" value="PglD_N"/>
    <property type="match status" value="1"/>
</dbReference>
<feature type="binding site" evidence="2">
    <location>
        <position position="68"/>
    </location>
    <ligand>
        <name>substrate</name>
    </ligand>
</feature>
<dbReference type="OrthoDB" id="3697257at2"/>
<evidence type="ECO:0000259" key="3">
    <source>
        <dbReference type="Pfam" id="PF17836"/>
    </source>
</evidence>
<dbReference type="InterPro" id="IPR011004">
    <property type="entry name" value="Trimer_LpxA-like_sf"/>
</dbReference>
<accession>A0A1R1L8K9</accession>
<dbReference type="PANTHER" id="PTHR43300:SF7">
    <property type="entry name" value="UDP-N-ACETYLBACILLOSAMINE N-ACETYLTRANSFERASE"/>
    <property type="match status" value="1"/>
</dbReference>
<dbReference type="EMBL" id="MRDE01000068">
    <property type="protein sequence ID" value="OMH23854.1"/>
    <property type="molecule type" value="Genomic_DNA"/>
</dbReference>
<dbReference type="SUPFAM" id="SSF51161">
    <property type="entry name" value="Trimeric LpxA-like enzymes"/>
    <property type="match status" value="1"/>
</dbReference>
<dbReference type="GO" id="GO:0016740">
    <property type="term" value="F:transferase activity"/>
    <property type="evidence" value="ECO:0007669"/>
    <property type="project" value="UniProtKB-KW"/>
</dbReference>
<evidence type="ECO:0000256" key="2">
    <source>
        <dbReference type="PIRSR" id="PIRSR620019-2"/>
    </source>
</evidence>
<dbReference type="InterPro" id="IPR050179">
    <property type="entry name" value="Trans_hexapeptide_repeat"/>
</dbReference>
<dbReference type="STRING" id="554083.BKD30_10815"/>
<sequence>MENLILVAASGLARETAVALRGSTRYRVRGYLDDDVALAGTSVDDLPVLGPIDAAASYGDCSFVVCVGKGVVRAAIVRRLAGLGVGPDRYGTVIAASVVVPGGCTVGVGSILLTGTVLTAAVTLGRHVVAMPHVVFTHDDEVGDYATFAAGVTLGGGVVVGPEAYVGMNAGVRERTRVGAGAVIGMGAVVLDDVPNGQTWAGVPARPIGVEKAVPAATNRGVTA</sequence>
<gene>
    <name evidence="4" type="ORF">BKD30_10815</name>
</gene>
<dbReference type="InterPro" id="IPR020019">
    <property type="entry name" value="AcTrfase_PglD-like"/>
</dbReference>
<comment type="caution">
    <text evidence="4">The sequence shown here is derived from an EMBL/GenBank/DDBJ whole genome shotgun (WGS) entry which is preliminary data.</text>
</comment>
<dbReference type="RefSeq" id="WP_076704579.1">
    <property type="nucleotide sequence ID" value="NZ_MRDE01000068.1"/>
</dbReference>
<protein>
    <submittedName>
        <fullName evidence="4">Acetyltransferase</fullName>
    </submittedName>
</protein>
<organism evidence="4 5">
    <name type="scientific">Tersicoccus phoenicis</name>
    <dbReference type="NCBI Taxonomy" id="554083"/>
    <lineage>
        <taxon>Bacteria</taxon>
        <taxon>Bacillati</taxon>
        <taxon>Actinomycetota</taxon>
        <taxon>Actinomycetes</taxon>
        <taxon>Micrococcales</taxon>
        <taxon>Micrococcaceae</taxon>
        <taxon>Tersicoccus</taxon>
    </lineage>
</organism>
<keyword evidence="5" id="KW-1185">Reference proteome</keyword>
<dbReference type="NCBIfam" id="TIGR03570">
    <property type="entry name" value="NeuD_NnaD"/>
    <property type="match status" value="1"/>
</dbReference>
<dbReference type="Gene3D" id="2.160.10.10">
    <property type="entry name" value="Hexapeptide repeat proteins"/>
    <property type="match status" value="1"/>
</dbReference>
<name>A0A1R1L8K9_9MICC</name>
<keyword evidence="4" id="KW-0808">Transferase</keyword>
<proteinExistence type="predicted"/>
<dbReference type="AlphaFoldDB" id="A0A1R1L8K9"/>
<evidence type="ECO:0000313" key="5">
    <source>
        <dbReference type="Proteomes" id="UP000187085"/>
    </source>
</evidence>
<feature type="domain" description="PglD N-terminal" evidence="3">
    <location>
        <begin position="3"/>
        <end position="80"/>
    </location>
</feature>
<feature type="active site" description="Proton acceptor" evidence="1">
    <location>
        <position position="138"/>
    </location>
</feature>
<feature type="site" description="Increases basicity of active site His" evidence="1">
    <location>
        <position position="139"/>
    </location>
</feature>
<dbReference type="InterPro" id="IPR041561">
    <property type="entry name" value="PglD_N"/>
</dbReference>
<dbReference type="Proteomes" id="UP000187085">
    <property type="component" value="Unassembled WGS sequence"/>
</dbReference>